<organism evidence="1 2">
    <name type="scientific">Knipowitschia caucasica</name>
    <name type="common">Caucasian dwarf goby</name>
    <name type="synonym">Pomatoschistus caucasicus</name>
    <dbReference type="NCBI Taxonomy" id="637954"/>
    <lineage>
        <taxon>Eukaryota</taxon>
        <taxon>Metazoa</taxon>
        <taxon>Chordata</taxon>
        <taxon>Craniata</taxon>
        <taxon>Vertebrata</taxon>
        <taxon>Euteleostomi</taxon>
        <taxon>Actinopterygii</taxon>
        <taxon>Neopterygii</taxon>
        <taxon>Teleostei</taxon>
        <taxon>Neoteleostei</taxon>
        <taxon>Acanthomorphata</taxon>
        <taxon>Gobiaria</taxon>
        <taxon>Gobiiformes</taxon>
        <taxon>Gobioidei</taxon>
        <taxon>Gobiidae</taxon>
        <taxon>Gobiinae</taxon>
        <taxon>Knipowitschia</taxon>
    </lineage>
</organism>
<evidence type="ECO:0000313" key="1">
    <source>
        <dbReference type="EMBL" id="CAL1586769.1"/>
    </source>
</evidence>
<dbReference type="AlphaFoldDB" id="A0AAV2KB25"/>
<name>A0AAV2KB25_KNICA</name>
<dbReference type="EMBL" id="OZ035839">
    <property type="protein sequence ID" value="CAL1586769.1"/>
    <property type="molecule type" value="Genomic_DNA"/>
</dbReference>
<dbReference type="Proteomes" id="UP001497482">
    <property type="component" value="Chromosome 17"/>
</dbReference>
<proteinExistence type="predicted"/>
<accession>A0AAV2KB25</accession>
<sequence>MLFLGDPVDAVIKEHQIQQDFSVEEETMAVVVTPTDVKVVLEGIGAAEMRGNEWPHGFSRLASVSINHRYGQPSGPS</sequence>
<gene>
    <name evidence="1" type="ORF">KC01_LOCUS16768</name>
</gene>
<evidence type="ECO:0000313" key="2">
    <source>
        <dbReference type="Proteomes" id="UP001497482"/>
    </source>
</evidence>
<protein>
    <submittedName>
        <fullName evidence="1">Uncharacterized protein</fullName>
    </submittedName>
</protein>
<reference evidence="1 2" key="1">
    <citation type="submission" date="2024-04" db="EMBL/GenBank/DDBJ databases">
        <authorList>
            <person name="Waldvogel A.-M."/>
            <person name="Schoenle A."/>
        </authorList>
    </citation>
    <scope>NUCLEOTIDE SEQUENCE [LARGE SCALE GENOMIC DNA]</scope>
</reference>
<keyword evidence="2" id="KW-1185">Reference proteome</keyword>